<dbReference type="AlphaFoldDB" id="A0A645DR32"/>
<feature type="transmembrane region" description="Helical" evidence="6">
    <location>
        <begin position="47"/>
        <end position="66"/>
    </location>
</feature>
<feature type="transmembrane region" description="Helical" evidence="6">
    <location>
        <begin position="170"/>
        <end position="190"/>
    </location>
</feature>
<evidence type="ECO:0000256" key="3">
    <source>
        <dbReference type="ARBA" id="ARBA00022692"/>
    </source>
</evidence>
<feature type="transmembrane region" description="Helical" evidence="6">
    <location>
        <begin position="20"/>
        <end position="40"/>
    </location>
</feature>
<protein>
    <submittedName>
        <fullName evidence="7">Ribose import permease protein RbsC</fullName>
    </submittedName>
</protein>
<evidence type="ECO:0000313" key="7">
    <source>
        <dbReference type="EMBL" id="MPM91766.1"/>
    </source>
</evidence>
<sequence length="328" mass="34256">MINKTEVTCKEEDNTLLIKLFYFIKARFYFIAFIIVFLFFSIGSKRFLSSLNLTLILVQASVMLIAAMGETFVILAGSIDLAVGSIIGIGAAATAVLGPAIGMSVFPLAALIGGICGSFSGLIFSKGRIPSFMATLASMTILRGLVYIITKGVALPITLPNLRIIGIGKIYGIPISIIVAISVILIAYYLCHINKFGFMVAAIGGNEKASDLSGIKVDKIKFLVFILSGIFAGLAGAVSASRTGAGSPYAGLGFETDVITCVVLGGTAMTGGIGGVKGTIIGTLIIAMLSNGLDLMGVDPYLQTIVKGIVLWLAVIISIDRQKIGVVK</sequence>
<gene>
    <name evidence="7" type="primary">rbsC_61</name>
    <name evidence="7" type="ORF">SDC9_138900</name>
</gene>
<comment type="subcellular location">
    <subcellularLocation>
        <location evidence="1">Cell membrane</location>
        <topology evidence="1">Multi-pass membrane protein</topology>
    </subcellularLocation>
</comment>
<keyword evidence="2" id="KW-1003">Cell membrane</keyword>
<dbReference type="Pfam" id="PF02653">
    <property type="entry name" value="BPD_transp_2"/>
    <property type="match status" value="1"/>
</dbReference>
<feature type="transmembrane region" description="Helical" evidence="6">
    <location>
        <begin position="72"/>
        <end position="98"/>
    </location>
</feature>
<evidence type="ECO:0000256" key="2">
    <source>
        <dbReference type="ARBA" id="ARBA00022475"/>
    </source>
</evidence>
<dbReference type="EMBL" id="VSSQ01038780">
    <property type="protein sequence ID" value="MPM91766.1"/>
    <property type="molecule type" value="Genomic_DNA"/>
</dbReference>
<reference evidence="7" key="1">
    <citation type="submission" date="2019-08" db="EMBL/GenBank/DDBJ databases">
        <authorList>
            <person name="Kucharzyk K."/>
            <person name="Murdoch R.W."/>
            <person name="Higgins S."/>
            <person name="Loffler F."/>
        </authorList>
    </citation>
    <scope>NUCLEOTIDE SEQUENCE</scope>
</reference>
<keyword evidence="4 6" id="KW-1133">Transmembrane helix</keyword>
<feature type="transmembrane region" description="Helical" evidence="6">
    <location>
        <begin position="105"/>
        <end position="125"/>
    </location>
</feature>
<dbReference type="PANTHER" id="PTHR32196">
    <property type="entry name" value="ABC TRANSPORTER PERMEASE PROTEIN YPHD-RELATED-RELATED"/>
    <property type="match status" value="1"/>
</dbReference>
<feature type="transmembrane region" description="Helical" evidence="6">
    <location>
        <begin position="220"/>
        <end position="240"/>
    </location>
</feature>
<dbReference type="GO" id="GO:0005886">
    <property type="term" value="C:plasma membrane"/>
    <property type="evidence" value="ECO:0007669"/>
    <property type="project" value="UniProtKB-SubCell"/>
</dbReference>
<dbReference type="InterPro" id="IPR001851">
    <property type="entry name" value="ABC_transp_permease"/>
</dbReference>
<comment type="caution">
    <text evidence="7">The sequence shown here is derived from an EMBL/GenBank/DDBJ whole genome shotgun (WGS) entry which is preliminary data.</text>
</comment>
<name>A0A645DR32_9ZZZZ</name>
<feature type="transmembrane region" description="Helical" evidence="6">
    <location>
        <begin position="301"/>
        <end position="319"/>
    </location>
</feature>
<accession>A0A645DR32</accession>
<dbReference type="CDD" id="cd06579">
    <property type="entry name" value="TM_PBP1_transp_AraH_like"/>
    <property type="match status" value="1"/>
</dbReference>
<keyword evidence="5 6" id="KW-0472">Membrane</keyword>
<keyword evidence="3 6" id="KW-0812">Transmembrane</keyword>
<proteinExistence type="predicted"/>
<evidence type="ECO:0000256" key="4">
    <source>
        <dbReference type="ARBA" id="ARBA00022989"/>
    </source>
</evidence>
<evidence type="ECO:0000256" key="6">
    <source>
        <dbReference type="SAM" id="Phobius"/>
    </source>
</evidence>
<evidence type="ECO:0000256" key="5">
    <source>
        <dbReference type="ARBA" id="ARBA00023136"/>
    </source>
</evidence>
<dbReference type="GO" id="GO:0022857">
    <property type="term" value="F:transmembrane transporter activity"/>
    <property type="evidence" value="ECO:0007669"/>
    <property type="project" value="InterPro"/>
</dbReference>
<organism evidence="7">
    <name type="scientific">bioreactor metagenome</name>
    <dbReference type="NCBI Taxonomy" id="1076179"/>
    <lineage>
        <taxon>unclassified sequences</taxon>
        <taxon>metagenomes</taxon>
        <taxon>ecological metagenomes</taxon>
    </lineage>
</organism>
<evidence type="ECO:0000256" key="1">
    <source>
        <dbReference type="ARBA" id="ARBA00004651"/>
    </source>
</evidence>